<dbReference type="Pfam" id="PF12831">
    <property type="entry name" value="FAD_oxidored"/>
    <property type="match status" value="1"/>
</dbReference>
<evidence type="ECO:0000256" key="2">
    <source>
        <dbReference type="ARBA" id="ARBA00011738"/>
    </source>
</evidence>
<keyword evidence="3" id="KW-0285">Flavoprotein</keyword>
<keyword evidence="4" id="KW-0560">Oxidoreductase</keyword>
<reference evidence="8" key="1">
    <citation type="journal article" date="2019" name="Int. J. Syst. Evol. Microbiol.">
        <title>The Global Catalogue of Microorganisms (GCM) 10K type strain sequencing project: providing services to taxonomists for standard genome sequencing and annotation.</title>
        <authorList>
            <consortium name="The Broad Institute Genomics Platform"/>
            <consortium name="The Broad Institute Genome Sequencing Center for Infectious Disease"/>
            <person name="Wu L."/>
            <person name="Ma J."/>
        </authorList>
    </citation>
    <scope>NUCLEOTIDE SEQUENCE [LARGE SCALE GENOMIC DNA]</scope>
    <source>
        <strain evidence="8">JCM 30234</strain>
    </source>
</reference>
<evidence type="ECO:0000256" key="5">
    <source>
        <dbReference type="SAM" id="Phobius"/>
    </source>
</evidence>
<dbReference type="SUPFAM" id="SSF51905">
    <property type="entry name" value="FAD/NAD(P)-binding domain"/>
    <property type="match status" value="1"/>
</dbReference>
<dbReference type="EMBL" id="JBHTGR010000005">
    <property type="protein sequence ID" value="MFC7746412.1"/>
    <property type="molecule type" value="Genomic_DNA"/>
</dbReference>
<dbReference type="InterPro" id="IPR036188">
    <property type="entry name" value="FAD/NAD-bd_sf"/>
</dbReference>
<gene>
    <name evidence="7" type="ORF">ACFQU8_04040</name>
</gene>
<comment type="subunit">
    <text evidence="2">Homodimer.</text>
</comment>
<dbReference type="InterPro" id="IPR050097">
    <property type="entry name" value="Ferredoxin-NADP_redctase_2"/>
</dbReference>
<dbReference type="PRINTS" id="PR00368">
    <property type="entry name" value="FADPNR"/>
</dbReference>
<keyword evidence="5" id="KW-0812">Transmembrane</keyword>
<name>A0ABW2UR78_9BACI</name>
<keyword evidence="8" id="KW-1185">Reference proteome</keyword>
<dbReference type="PANTHER" id="PTHR48105">
    <property type="entry name" value="THIOREDOXIN REDUCTASE 1-RELATED-RELATED"/>
    <property type="match status" value="1"/>
</dbReference>
<dbReference type="RefSeq" id="WP_382357895.1">
    <property type="nucleotide sequence ID" value="NZ_JBHTGR010000005.1"/>
</dbReference>
<sequence length="218" mass="23810">MNWQQEPELYDMTIIGGGTAGMYAAYYAGMRGMSVKIIDCLPFLGGTVTAFYPEKMIYDIGGIPKISGADFISQMEEQALMFNPSIIMNRTVKAIGGNADASLSLTLENGDVHHSKTVLIAAGPGVITKRERKDVYFCDPAPIEAWGFPLERRRIPVSNDMETQMPHVYVAGDMAGYTGKWRLIASAYTEAVTAVNHAKTYLDPSAPAQVYSSLLLDP</sequence>
<feature type="transmembrane region" description="Helical" evidence="5">
    <location>
        <begin position="12"/>
        <end position="29"/>
    </location>
</feature>
<evidence type="ECO:0000256" key="4">
    <source>
        <dbReference type="ARBA" id="ARBA00023002"/>
    </source>
</evidence>
<evidence type="ECO:0000313" key="8">
    <source>
        <dbReference type="Proteomes" id="UP001596620"/>
    </source>
</evidence>
<proteinExistence type="predicted"/>
<accession>A0ABW2UR78</accession>
<dbReference type="PRINTS" id="PR00469">
    <property type="entry name" value="PNDRDTASEII"/>
</dbReference>
<protein>
    <submittedName>
        <fullName evidence="7">NAD(P)/FAD-dependent oxidoreductase</fullName>
    </submittedName>
</protein>
<keyword evidence="5" id="KW-1133">Transmembrane helix</keyword>
<feature type="domain" description="FAD/NAD(P)-binding" evidence="6">
    <location>
        <begin position="85"/>
        <end position="190"/>
    </location>
</feature>
<dbReference type="Pfam" id="PF07992">
    <property type="entry name" value="Pyr_redox_2"/>
    <property type="match status" value="1"/>
</dbReference>
<evidence type="ECO:0000313" key="7">
    <source>
        <dbReference type="EMBL" id="MFC7746412.1"/>
    </source>
</evidence>
<dbReference type="InterPro" id="IPR023753">
    <property type="entry name" value="FAD/NAD-binding_dom"/>
</dbReference>
<dbReference type="Gene3D" id="3.50.50.60">
    <property type="entry name" value="FAD/NAD(P)-binding domain"/>
    <property type="match status" value="1"/>
</dbReference>
<comment type="cofactor">
    <cofactor evidence="1">
        <name>FAD</name>
        <dbReference type="ChEBI" id="CHEBI:57692"/>
    </cofactor>
</comment>
<keyword evidence="5" id="KW-0472">Membrane</keyword>
<organism evidence="7 8">
    <name type="scientific">Lentibacillus kimchii</name>
    <dbReference type="NCBI Taxonomy" id="1542911"/>
    <lineage>
        <taxon>Bacteria</taxon>
        <taxon>Bacillati</taxon>
        <taxon>Bacillota</taxon>
        <taxon>Bacilli</taxon>
        <taxon>Bacillales</taxon>
        <taxon>Bacillaceae</taxon>
        <taxon>Lentibacillus</taxon>
    </lineage>
</organism>
<comment type="caution">
    <text evidence="7">The sequence shown here is derived from an EMBL/GenBank/DDBJ whole genome shotgun (WGS) entry which is preliminary data.</text>
</comment>
<dbReference type="Proteomes" id="UP001596620">
    <property type="component" value="Unassembled WGS sequence"/>
</dbReference>
<evidence type="ECO:0000256" key="1">
    <source>
        <dbReference type="ARBA" id="ARBA00001974"/>
    </source>
</evidence>
<evidence type="ECO:0000256" key="3">
    <source>
        <dbReference type="ARBA" id="ARBA00022630"/>
    </source>
</evidence>
<evidence type="ECO:0000259" key="6">
    <source>
        <dbReference type="Pfam" id="PF07992"/>
    </source>
</evidence>